<dbReference type="RefSeq" id="WP_105745033.1">
    <property type="nucleotide sequence ID" value="NZ_PVBR01000026.1"/>
</dbReference>
<gene>
    <name evidence="9" type="primary">ppk2</name>
    <name evidence="9" type="ORF">C5748_23915</name>
</gene>
<accession>A0A2S9IKH5</accession>
<dbReference type="GO" id="GO:0008976">
    <property type="term" value="F:polyphosphate kinase activity"/>
    <property type="evidence" value="ECO:0007669"/>
    <property type="project" value="UniProtKB-UniRule"/>
</dbReference>
<dbReference type="EMBL" id="PVBR01000026">
    <property type="protein sequence ID" value="PRD41027.1"/>
    <property type="molecule type" value="Genomic_DNA"/>
</dbReference>
<dbReference type="InterPro" id="IPR022488">
    <property type="entry name" value="PPK2-related"/>
</dbReference>
<keyword evidence="4" id="KW-0066">ATP synthesis</keyword>
<evidence type="ECO:0000313" key="10">
    <source>
        <dbReference type="Proteomes" id="UP000239434"/>
    </source>
</evidence>
<sequence>MRDSSKTEHKNNEPKNSAKADQREIELTIDGKKRVFDIDAKKLPKWVRDNALTAGGYPYDKRMPKDEYKDTLEKLQIELVKLQYWMQDTGERVLAIFEGRDTAGKGGSIQRLRQYMNPRSARSVALPKPTDSERGQWYFQRYVSHFPGAGEFVTFDRSWYNRGVVEPVMGFCTPAQVETFLDETPNFEKMVVSDGINFFKFWLNIGQETQLERFHDRHHSPLKNWKFSPIDLAGIARWSDYTEARDKMMQRTHTAHAPWTVVRANDKRRARLAVIRRVLLSLPYKGRNLEAIGSEDDRIIGSGPKFLTPGT</sequence>
<comment type="function">
    <text evidence="6">Uses inorganic polyphosphate (polyP) as a donor to convert GDP to GTP or ADP to ATP.</text>
</comment>
<dbReference type="EC" id="2.7.4.-" evidence="6"/>
<dbReference type="GO" id="GO:0006754">
    <property type="term" value="P:ATP biosynthetic process"/>
    <property type="evidence" value="ECO:0007669"/>
    <property type="project" value="UniProtKB-KW"/>
</dbReference>
<organism evidence="9 10">
    <name type="scientific">Phyllobacterium phragmitis</name>
    <dbReference type="NCBI Taxonomy" id="2670329"/>
    <lineage>
        <taxon>Bacteria</taxon>
        <taxon>Pseudomonadati</taxon>
        <taxon>Pseudomonadota</taxon>
        <taxon>Alphaproteobacteria</taxon>
        <taxon>Hyphomicrobiales</taxon>
        <taxon>Phyllobacteriaceae</taxon>
        <taxon>Phyllobacterium</taxon>
    </lineage>
</organism>
<evidence type="ECO:0000313" key="9">
    <source>
        <dbReference type="EMBL" id="PRD41027.1"/>
    </source>
</evidence>
<name>A0A2S9IKH5_9HYPH</name>
<evidence type="ECO:0000256" key="6">
    <source>
        <dbReference type="RuleBase" id="RU369062"/>
    </source>
</evidence>
<evidence type="ECO:0000256" key="5">
    <source>
        <dbReference type="ARBA" id="ARBA00024500"/>
    </source>
</evidence>
<comment type="subunit">
    <text evidence="6">Homotetramer.</text>
</comment>
<keyword evidence="2 6" id="KW-0808">Transferase</keyword>
<proteinExistence type="inferred from homology"/>
<feature type="region of interest" description="Disordered" evidence="7">
    <location>
        <begin position="1"/>
        <end position="24"/>
    </location>
</feature>
<dbReference type="Pfam" id="PF03976">
    <property type="entry name" value="PPK2"/>
    <property type="match status" value="1"/>
</dbReference>
<dbReference type="Gene3D" id="3.40.50.300">
    <property type="entry name" value="P-loop containing nucleotide triphosphate hydrolases"/>
    <property type="match status" value="1"/>
</dbReference>
<comment type="caution">
    <text evidence="9">The sequence shown here is derived from an EMBL/GenBank/DDBJ whole genome shotgun (WGS) entry which is preliminary data.</text>
</comment>
<dbReference type="AlphaFoldDB" id="A0A2S9IKH5"/>
<dbReference type="PANTHER" id="PTHR34383:SF1">
    <property type="entry name" value="ADP-POLYPHOSPHATE PHOSPHOTRANSFERASE"/>
    <property type="match status" value="1"/>
</dbReference>
<comment type="catalytic activity">
    <reaction evidence="5">
        <text>[phosphate](n) + ATP = [phosphate](n+1) + ADP</text>
        <dbReference type="Rhea" id="RHEA:19573"/>
        <dbReference type="Rhea" id="RHEA-COMP:9859"/>
        <dbReference type="Rhea" id="RHEA-COMP:14280"/>
        <dbReference type="ChEBI" id="CHEBI:16838"/>
        <dbReference type="ChEBI" id="CHEBI:30616"/>
        <dbReference type="ChEBI" id="CHEBI:456216"/>
    </reaction>
    <physiologicalReaction direction="right-to-left" evidence="5">
        <dbReference type="Rhea" id="RHEA:19575"/>
    </physiologicalReaction>
</comment>
<feature type="domain" description="Polyphosphate kinase-2-related" evidence="8">
    <location>
        <begin position="64"/>
        <end position="285"/>
    </location>
</feature>
<comment type="similarity">
    <text evidence="1 6">Belongs to the polyphosphate kinase 2 (PPK2) family. Class I subfamily.</text>
</comment>
<dbReference type="SUPFAM" id="SSF52540">
    <property type="entry name" value="P-loop containing nucleoside triphosphate hydrolases"/>
    <property type="match status" value="1"/>
</dbReference>
<keyword evidence="10" id="KW-1185">Reference proteome</keyword>
<protein>
    <recommendedName>
        <fullName evidence="6">ADP/GDP-polyphosphate phosphotransferase</fullName>
        <ecNumber evidence="6">2.7.4.-</ecNumber>
    </recommendedName>
    <alternativeName>
        <fullName evidence="6">Polyphosphate kinase PPK2</fullName>
    </alternativeName>
</protein>
<evidence type="ECO:0000256" key="3">
    <source>
        <dbReference type="ARBA" id="ARBA00022777"/>
    </source>
</evidence>
<evidence type="ECO:0000256" key="2">
    <source>
        <dbReference type="ARBA" id="ARBA00022679"/>
    </source>
</evidence>
<dbReference type="NCBIfam" id="TIGR03707">
    <property type="entry name" value="PPK2_P_aer"/>
    <property type="match status" value="1"/>
</dbReference>
<evidence type="ECO:0000259" key="8">
    <source>
        <dbReference type="Pfam" id="PF03976"/>
    </source>
</evidence>
<keyword evidence="3 6" id="KW-0418">Kinase</keyword>
<dbReference type="PANTHER" id="PTHR34383">
    <property type="entry name" value="POLYPHOSPHATE:AMP PHOSPHOTRANSFERASE-RELATED"/>
    <property type="match status" value="1"/>
</dbReference>
<evidence type="ECO:0000256" key="1">
    <source>
        <dbReference type="ARBA" id="ARBA00009924"/>
    </source>
</evidence>
<reference evidence="9 10" key="1">
    <citation type="submission" date="2018-02" db="EMBL/GenBank/DDBJ databases">
        <title>The draft genome of Phyllobacterium sp. 1N-3.</title>
        <authorList>
            <person name="Liu L."/>
            <person name="Li L."/>
            <person name="Zhang X."/>
            <person name="Wang T."/>
            <person name="Liang L."/>
        </authorList>
    </citation>
    <scope>NUCLEOTIDE SEQUENCE [LARGE SCALE GENOMIC DNA]</scope>
    <source>
        <strain evidence="9 10">1N-3</strain>
    </source>
</reference>
<evidence type="ECO:0000256" key="4">
    <source>
        <dbReference type="ARBA" id="ARBA00023310"/>
    </source>
</evidence>
<evidence type="ECO:0000256" key="7">
    <source>
        <dbReference type="SAM" id="MobiDB-lite"/>
    </source>
</evidence>
<dbReference type="Proteomes" id="UP000239434">
    <property type="component" value="Unassembled WGS sequence"/>
</dbReference>
<dbReference type="InterPro" id="IPR027417">
    <property type="entry name" value="P-loop_NTPase"/>
</dbReference>
<dbReference type="InterPro" id="IPR022486">
    <property type="entry name" value="PPK2_PA0141"/>
</dbReference>